<sequence length="191" mass="21844">MSAERLVLTIDTQGTLERLERQLAAMPEGVERARRRALRKLSTWVRRQVLREAAKAAGITQKVLTTLLRYRTTQTADQLSIWIGTNAIKAHHLGTVRWTRRMQGARVSKRLFPGSWSWPNSRRMAGLVAQRSGVFGRNKNPQLEKIEVVDVPVHALVFNRLQAMKPEIDARFQRLLLQELNYALNVEAARA</sequence>
<keyword evidence="2" id="KW-1185">Reference proteome</keyword>
<dbReference type="STRING" id="765910.MARPU_09525"/>
<dbReference type="eggNOG" id="ENOG5033AKC">
    <property type="taxonomic scope" value="Bacteria"/>
</dbReference>
<accession>W0E043</accession>
<dbReference type="KEGG" id="mpur:MARPU_09525"/>
<dbReference type="EMBL" id="CP007031">
    <property type="protein sequence ID" value="AHF04077.1"/>
    <property type="molecule type" value="Genomic_DNA"/>
</dbReference>
<organism evidence="1 2">
    <name type="scientific">Marichromatium purpuratum 984</name>
    <dbReference type="NCBI Taxonomy" id="765910"/>
    <lineage>
        <taxon>Bacteria</taxon>
        <taxon>Pseudomonadati</taxon>
        <taxon>Pseudomonadota</taxon>
        <taxon>Gammaproteobacteria</taxon>
        <taxon>Chromatiales</taxon>
        <taxon>Chromatiaceae</taxon>
        <taxon>Marichromatium</taxon>
    </lineage>
</organism>
<protein>
    <submittedName>
        <fullName evidence="1">Phage tail protein</fullName>
    </submittedName>
</protein>
<name>W0E043_MARPU</name>
<dbReference type="HOGENOM" id="CLU_1419961_0_0_6"/>
<dbReference type="RefSeq" id="WP_005225025.1">
    <property type="nucleotide sequence ID" value="NZ_CP007031.1"/>
</dbReference>
<gene>
    <name evidence="1" type="ORF">MARPU_09525</name>
</gene>
<proteinExistence type="predicted"/>
<reference evidence="1 2" key="1">
    <citation type="submission" date="2013-12" db="EMBL/GenBank/DDBJ databases">
        <authorList>
            <consortium name="DOE Joint Genome Institute"/>
            <person name="Bryant D.A."/>
            <person name="Huntemann M."/>
            <person name="Han J."/>
            <person name="Chen A."/>
            <person name="Kyrpides N."/>
            <person name="Mavromatis K."/>
            <person name="Markowitz V."/>
            <person name="Palaniappan K."/>
            <person name="Ivanova N."/>
            <person name="Schaumberg A."/>
            <person name="Pati A."/>
            <person name="Liolios K."/>
            <person name="Nordberg H.P."/>
            <person name="Cantor M.N."/>
            <person name="Hua S.X."/>
            <person name="Woyke T."/>
        </authorList>
    </citation>
    <scope>NUCLEOTIDE SEQUENCE [LARGE SCALE GENOMIC DNA]</scope>
    <source>
        <strain evidence="1 2">984</strain>
    </source>
</reference>
<dbReference type="AlphaFoldDB" id="W0E043"/>
<dbReference type="Proteomes" id="UP000005275">
    <property type="component" value="Chromosome"/>
</dbReference>
<dbReference type="OrthoDB" id="9086880at2"/>
<evidence type="ECO:0000313" key="1">
    <source>
        <dbReference type="EMBL" id="AHF04077.1"/>
    </source>
</evidence>
<evidence type="ECO:0000313" key="2">
    <source>
        <dbReference type="Proteomes" id="UP000005275"/>
    </source>
</evidence>